<organism evidence="4 5">
    <name type="scientific">Porcincola intestinalis</name>
    <dbReference type="NCBI Taxonomy" id="2606632"/>
    <lineage>
        <taxon>Bacteria</taxon>
        <taxon>Bacillati</taxon>
        <taxon>Bacillota</taxon>
        <taxon>Clostridia</taxon>
        <taxon>Lachnospirales</taxon>
        <taxon>Lachnospiraceae</taxon>
        <taxon>Porcincola</taxon>
    </lineage>
</organism>
<evidence type="ECO:0000313" key="5">
    <source>
        <dbReference type="Proteomes" id="UP000481852"/>
    </source>
</evidence>
<protein>
    <submittedName>
        <fullName evidence="4">TetR/AcrR family transcriptional regulator</fullName>
    </submittedName>
</protein>
<dbReference type="SUPFAM" id="SSF46689">
    <property type="entry name" value="Homeodomain-like"/>
    <property type="match status" value="1"/>
</dbReference>
<keyword evidence="1 2" id="KW-0238">DNA-binding</keyword>
<dbReference type="Gene3D" id="1.10.357.10">
    <property type="entry name" value="Tetracycline Repressor, domain 2"/>
    <property type="match status" value="1"/>
</dbReference>
<proteinExistence type="predicted"/>
<sequence length="181" mass="21190">MQNDFNKVYYVEQQLAETLIELLKSMSLDEISVRELCVRAGVGRASFYRHFQSKEEILERHAQFLIKEWAKELESDPGAKPWNVFESLFNHIKKHQTFYEVLHKTGRDAILRVSLREKIGLTGKLPNDDAYQKVFFADGISGWIEEWIERGMQETPDELNELLCHYFNEVLSHLGKVFIPA</sequence>
<keyword evidence="5" id="KW-1185">Reference proteome</keyword>
<dbReference type="RefSeq" id="WP_154526185.1">
    <property type="nucleotide sequence ID" value="NZ_VULZ01000011.1"/>
</dbReference>
<dbReference type="Proteomes" id="UP000481852">
    <property type="component" value="Unassembled WGS sequence"/>
</dbReference>
<evidence type="ECO:0000313" key="4">
    <source>
        <dbReference type="EMBL" id="MSS15387.1"/>
    </source>
</evidence>
<dbReference type="InterPro" id="IPR023772">
    <property type="entry name" value="DNA-bd_HTH_TetR-type_CS"/>
</dbReference>
<feature type="DNA-binding region" description="H-T-H motif" evidence="2">
    <location>
        <begin position="32"/>
        <end position="51"/>
    </location>
</feature>
<evidence type="ECO:0000256" key="1">
    <source>
        <dbReference type="ARBA" id="ARBA00023125"/>
    </source>
</evidence>
<reference evidence="4 5" key="1">
    <citation type="submission" date="2019-08" db="EMBL/GenBank/DDBJ databases">
        <title>In-depth cultivation of the pig gut microbiome towards novel bacterial diversity and tailored functional studies.</title>
        <authorList>
            <person name="Wylensek D."/>
            <person name="Hitch T.C.A."/>
            <person name="Clavel T."/>
        </authorList>
    </citation>
    <scope>NUCLEOTIDE SEQUENCE [LARGE SCALE GENOMIC DNA]</scope>
    <source>
        <strain evidence="4 5">Oil+RF-744-WCA-WT-11</strain>
    </source>
</reference>
<evidence type="ECO:0000256" key="2">
    <source>
        <dbReference type="PROSITE-ProRule" id="PRU00335"/>
    </source>
</evidence>
<feature type="domain" description="HTH tetR-type" evidence="3">
    <location>
        <begin position="9"/>
        <end position="69"/>
    </location>
</feature>
<comment type="caution">
    <text evidence="4">The sequence shown here is derived from an EMBL/GenBank/DDBJ whole genome shotgun (WGS) entry which is preliminary data.</text>
</comment>
<name>A0A6L5X767_9FIRM</name>
<dbReference type="AlphaFoldDB" id="A0A6L5X767"/>
<evidence type="ECO:0000259" key="3">
    <source>
        <dbReference type="PROSITE" id="PS50977"/>
    </source>
</evidence>
<accession>A0A6L5X767</accession>
<dbReference type="InterPro" id="IPR050624">
    <property type="entry name" value="HTH-type_Tx_Regulator"/>
</dbReference>
<dbReference type="InterPro" id="IPR009057">
    <property type="entry name" value="Homeodomain-like_sf"/>
</dbReference>
<dbReference type="PANTHER" id="PTHR43479:SF11">
    <property type="entry name" value="ACREF_ENVCD OPERON REPRESSOR-RELATED"/>
    <property type="match status" value="1"/>
</dbReference>
<dbReference type="PROSITE" id="PS50977">
    <property type="entry name" value="HTH_TETR_2"/>
    <property type="match status" value="1"/>
</dbReference>
<dbReference type="InterPro" id="IPR039532">
    <property type="entry name" value="TetR_C_Firmicutes"/>
</dbReference>
<dbReference type="InterPro" id="IPR001647">
    <property type="entry name" value="HTH_TetR"/>
</dbReference>
<dbReference type="GO" id="GO:0003677">
    <property type="term" value="F:DNA binding"/>
    <property type="evidence" value="ECO:0007669"/>
    <property type="project" value="UniProtKB-UniRule"/>
</dbReference>
<gene>
    <name evidence="4" type="ORF">FYJ35_10120</name>
</gene>
<dbReference type="PANTHER" id="PTHR43479">
    <property type="entry name" value="ACREF/ENVCD OPERON REPRESSOR-RELATED"/>
    <property type="match status" value="1"/>
</dbReference>
<dbReference type="Pfam" id="PF00440">
    <property type="entry name" value="TetR_N"/>
    <property type="match status" value="1"/>
</dbReference>
<dbReference type="EMBL" id="VULZ01000011">
    <property type="protein sequence ID" value="MSS15387.1"/>
    <property type="molecule type" value="Genomic_DNA"/>
</dbReference>
<dbReference type="Pfam" id="PF14278">
    <property type="entry name" value="TetR_C_8"/>
    <property type="match status" value="1"/>
</dbReference>
<dbReference type="PROSITE" id="PS01081">
    <property type="entry name" value="HTH_TETR_1"/>
    <property type="match status" value="1"/>
</dbReference>